<dbReference type="Proteomes" id="UP000694580">
    <property type="component" value="Chromosome 3"/>
</dbReference>
<feature type="compositionally biased region" description="Basic and acidic residues" evidence="1">
    <location>
        <begin position="302"/>
        <end position="317"/>
    </location>
</feature>
<dbReference type="PROSITE" id="PS50174">
    <property type="entry name" value="G_PATCH"/>
    <property type="match status" value="1"/>
</dbReference>
<dbReference type="PROSITE" id="PS50006">
    <property type="entry name" value="FHA_DOMAIN"/>
    <property type="match status" value="1"/>
</dbReference>
<dbReference type="Pfam" id="PF17780">
    <property type="entry name" value="OCRE"/>
    <property type="match status" value="1"/>
</dbReference>
<feature type="domain" description="FHA" evidence="2">
    <location>
        <begin position="460"/>
        <end position="513"/>
    </location>
</feature>
<evidence type="ECO:0000313" key="4">
    <source>
        <dbReference type="Ensembl" id="ENSDCDP00010058289.1"/>
    </source>
</evidence>
<dbReference type="PANTHER" id="PTHR23106">
    <property type="entry name" value="ANGIOGENIC FACTOR WITH G PATCH AND FHA DOMAINS 1"/>
    <property type="match status" value="1"/>
</dbReference>
<organism evidence="4 5">
    <name type="scientific">Denticeps clupeoides</name>
    <name type="common">denticle herring</name>
    <dbReference type="NCBI Taxonomy" id="299321"/>
    <lineage>
        <taxon>Eukaryota</taxon>
        <taxon>Metazoa</taxon>
        <taxon>Chordata</taxon>
        <taxon>Craniata</taxon>
        <taxon>Vertebrata</taxon>
        <taxon>Euteleostomi</taxon>
        <taxon>Actinopterygii</taxon>
        <taxon>Neopterygii</taxon>
        <taxon>Teleostei</taxon>
        <taxon>Clupei</taxon>
        <taxon>Clupeiformes</taxon>
        <taxon>Denticipitoidei</taxon>
        <taxon>Denticipitidae</taxon>
        <taxon>Denticeps</taxon>
    </lineage>
</organism>
<dbReference type="GO" id="GO:0003676">
    <property type="term" value="F:nucleic acid binding"/>
    <property type="evidence" value="ECO:0007669"/>
    <property type="project" value="InterPro"/>
</dbReference>
<evidence type="ECO:0000313" key="5">
    <source>
        <dbReference type="Proteomes" id="UP000694580"/>
    </source>
</evidence>
<sequence length="737" mass="83252">MTTNGDEVDSDVEDLKLKVETLKQELSVCHYELQKLQKQLRQSERLQKNTEGYNEDLRQQVKNLSAEIHERKKREKDRKDAETQTEEYSWTEEDYYNYYYGGYCQGGAEAEAEAGDAEQGVATGAEDVTIDPALSDPQQAIADVTTDSSVQQEDGSNVPPEESGDGSSIADMLRATAEEAMSQTGVVFDENYGMYYDHNTGFYYDQANQLYYDASTGIYYYYDPESGKYQFHSRVDISTMQASTEVIQDKTTQSKKGKKWKKSTEPVTLLEDKIPRTDAVKKADPDREMERRREKKATLLKNNDRHRSRSPERPHRDNRSRRSRSEERSERRKSRRRRSRENESRSDDSHGKRRSRKKHRRHSSVSPRPHGERKMRRSYSISNSETEEGEITELDADRVCSSSSSSPPALEPCPSDGPESDMETQEVSTEAWPPCVRVTVIRSPELQTGTLFILTADATATIGREKDMDHAIRIPEVGVSKAHAEVFFDQDQQCYMLVDLGSQNGTVINGNRILQPKSHSEPYPLTHGDEVKIGETVLSFHIHSGSNTCDGCEPGQVIAHLSRHKKEGDVGTVMNREDKETQRQKGLKQLKGKYGLKSSDFETVKALKNSKYKDRAETRRQVVGSEGTFQRDDAPSSVHIEISNDNKGRKMLEKMGWKKGEGLGKDGAGIKDPVQLQIRKAQSGLGASLAVSVEDASLSRTKTQKNWDKARERFADSCQSPSQSTSLTTDTSSWVKE</sequence>
<protein>
    <recommendedName>
        <fullName evidence="6">Angiogenic factor with G patch and FHA domains 1</fullName>
    </recommendedName>
</protein>
<evidence type="ECO:0000259" key="3">
    <source>
        <dbReference type="PROSITE" id="PS50174"/>
    </source>
</evidence>
<keyword evidence="5" id="KW-1185">Reference proteome</keyword>
<dbReference type="Gene3D" id="2.60.200.20">
    <property type="match status" value="1"/>
</dbReference>
<reference evidence="4 5" key="1">
    <citation type="submission" date="2020-06" db="EMBL/GenBank/DDBJ databases">
        <authorList>
            <consortium name="Wellcome Sanger Institute Data Sharing"/>
        </authorList>
    </citation>
    <scope>NUCLEOTIDE SEQUENCE [LARGE SCALE GENOMIC DNA]</scope>
</reference>
<dbReference type="Ensembl" id="ENSDCDT00010068986.1">
    <property type="protein sequence ID" value="ENSDCDP00010058289.1"/>
    <property type="gene ID" value="ENSDCDG00010032835.1"/>
</dbReference>
<dbReference type="CDD" id="cd16164">
    <property type="entry name" value="OCRE_VG5Q"/>
    <property type="match status" value="1"/>
</dbReference>
<evidence type="ECO:0008006" key="6">
    <source>
        <dbReference type="Google" id="ProtNLM"/>
    </source>
</evidence>
<evidence type="ECO:0000259" key="2">
    <source>
        <dbReference type="PROSITE" id="PS50006"/>
    </source>
</evidence>
<feature type="region of interest" description="Disordered" evidence="1">
    <location>
        <begin position="145"/>
        <end position="168"/>
    </location>
</feature>
<dbReference type="RefSeq" id="XP_028829182.1">
    <property type="nucleotide sequence ID" value="XM_028973349.1"/>
</dbReference>
<feature type="region of interest" description="Disordered" evidence="1">
    <location>
        <begin position="248"/>
        <end position="430"/>
    </location>
</feature>
<dbReference type="InterPro" id="IPR041591">
    <property type="entry name" value="OCRE"/>
</dbReference>
<dbReference type="CTD" id="55109"/>
<dbReference type="GeneTree" id="ENSGT00730000111121"/>
<feature type="compositionally biased region" description="Acidic residues" evidence="1">
    <location>
        <begin position="385"/>
        <end position="394"/>
    </location>
</feature>
<dbReference type="Pfam" id="PF01585">
    <property type="entry name" value="G-patch"/>
    <property type="match status" value="1"/>
</dbReference>
<reference evidence="4" key="2">
    <citation type="submission" date="2025-08" db="UniProtKB">
        <authorList>
            <consortium name="Ensembl"/>
        </authorList>
    </citation>
    <scope>IDENTIFICATION</scope>
</reference>
<feature type="compositionally biased region" description="Basic and acidic residues" evidence="1">
    <location>
        <begin position="270"/>
        <end position="292"/>
    </location>
</feature>
<feature type="region of interest" description="Disordered" evidence="1">
    <location>
        <begin position="47"/>
        <end position="87"/>
    </location>
</feature>
<dbReference type="InterPro" id="IPR008984">
    <property type="entry name" value="SMAD_FHA_dom_sf"/>
</dbReference>
<dbReference type="PANTHER" id="PTHR23106:SF24">
    <property type="entry name" value="ANGIOGENIC FACTOR WITH G PATCH AND FHA DOMAINS 1"/>
    <property type="match status" value="1"/>
</dbReference>
<feature type="domain" description="G-patch" evidence="3">
    <location>
        <begin position="644"/>
        <end position="690"/>
    </location>
</feature>
<dbReference type="InterPro" id="IPR000253">
    <property type="entry name" value="FHA_dom"/>
</dbReference>
<dbReference type="Pfam" id="PF00498">
    <property type="entry name" value="FHA"/>
    <property type="match status" value="1"/>
</dbReference>
<accession>A0AAY4ELT9</accession>
<dbReference type="InterPro" id="IPR053027">
    <property type="entry name" value="AGGF1"/>
</dbReference>
<proteinExistence type="predicted"/>
<dbReference type="GeneID" id="114786327"/>
<gene>
    <name evidence="4" type="primary">aggf1</name>
</gene>
<dbReference type="SUPFAM" id="SSF49879">
    <property type="entry name" value="SMAD/FHA domain"/>
    <property type="match status" value="1"/>
</dbReference>
<dbReference type="AlphaFoldDB" id="A0AAY4ELT9"/>
<dbReference type="CDD" id="cd22686">
    <property type="entry name" value="FHA_AGGF1"/>
    <property type="match status" value="1"/>
</dbReference>
<dbReference type="GO" id="GO:0001570">
    <property type="term" value="P:vasculogenesis"/>
    <property type="evidence" value="ECO:0007669"/>
    <property type="project" value="TreeGrafter"/>
</dbReference>
<reference evidence="4" key="3">
    <citation type="submission" date="2025-09" db="UniProtKB">
        <authorList>
            <consortium name="Ensembl"/>
        </authorList>
    </citation>
    <scope>IDENTIFICATION</scope>
</reference>
<feature type="compositionally biased region" description="Basic and acidic residues" evidence="1">
    <location>
        <begin position="340"/>
        <end position="350"/>
    </location>
</feature>
<dbReference type="InterPro" id="IPR000467">
    <property type="entry name" value="G_patch_dom"/>
</dbReference>
<evidence type="ECO:0000256" key="1">
    <source>
        <dbReference type="SAM" id="MobiDB-lite"/>
    </source>
</evidence>
<dbReference type="SMART" id="SM00443">
    <property type="entry name" value="G_patch"/>
    <property type="match status" value="1"/>
</dbReference>
<feature type="compositionally biased region" description="Polar residues" evidence="1">
    <location>
        <begin position="145"/>
        <end position="155"/>
    </location>
</feature>
<feature type="compositionally biased region" description="Basic and acidic residues" evidence="1">
    <location>
        <begin position="705"/>
        <end position="715"/>
    </location>
</feature>
<feature type="compositionally biased region" description="Low complexity" evidence="1">
    <location>
        <begin position="716"/>
        <end position="737"/>
    </location>
</feature>
<dbReference type="InterPro" id="IPR035624">
    <property type="entry name" value="AGGF1_OCRE"/>
</dbReference>
<feature type="compositionally biased region" description="Basic residues" evidence="1">
    <location>
        <begin position="351"/>
        <end position="363"/>
    </location>
</feature>
<name>A0AAY4ELT9_9TELE</name>
<feature type="region of interest" description="Disordered" evidence="1">
    <location>
        <begin position="693"/>
        <end position="737"/>
    </location>
</feature>
<dbReference type="SMART" id="SM00240">
    <property type="entry name" value="FHA"/>
    <property type="match status" value="1"/>
</dbReference>